<protein>
    <submittedName>
        <fullName evidence="1">Uncharacterized protein</fullName>
    </submittedName>
</protein>
<proteinExistence type="predicted"/>
<dbReference type="Proteomes" id="UP000528945">
    <property type="component" value="Unassembled WGS sequence"/>
</dbReference>
<dbReference type="EMBL" id="JACIDB010000004">
    <property type="protein sequence ID" value="MBB3876077.1"/>
    <property type="molecule type" value="Genomic_DNA"/>
</dbReference>
<accession>A0AAW3TU20</accession>
<reference evidence="1 2" key="1">
    <citation type="submission" date="2020-08" db="EMBL/GenBank/DDBJ databases">
        <title>Genomic Encyclopedia of Type Strains, Phase IV (KMG-IV): sequencing the most valuable type-strain genomes for metagenomic binning, comparative biology and taxonomic classification.</title>
        <authorList>
            <person name="Goeker M."/>
        </authorList>
    </citation>
    <scope>NUCLEOTIDE SEQUENCE [LARGE SCALE GENOMIC DNA]</scope>
    <source>
        <strain evidence="1 2">DSM 15581</strain>
    </source>
</reference>
<comment type="caution">
    <text evidence="1">The sequence shown here is derived from an EMBL/GenBank/DDBJ whole genome shotgun (WGS) entry which is preliminary data.</text>
</comment>
<evidence type="ECO:0000313" key="2">
    <source>
        <dbReference type="Proteomes" id="UP000528945"/>
    </source>
</evidence>
<gene>
    <name evidence="1" type="ORF">GGR47_002323</name>
</gene>
<dbReference type="AlphaFoldDB" id="A0AAW3TU20"/>
<organism evidence="1 2">
    <name type="scientific">Sphingomonas aquatilis</name>
    <dbReference type="NCBI Taxonomy" id="93063"/>
    <lineage>
        <taxon>Bacteria</taxon>
        <taxon>Pseudomonadati</taxon>
        <taxon>Pseudomonadota</taxon>
        <taxon>Alphaproteobacteria</taxon>
        <taxon>Sphingomonadales</taxon>
        <taxon>Sphingomonadaceae</taxon>
        <taxon>Sphingomonas</taxon>
    </lineage>
</organism>
<name>A0AAW3TU20_9SPHN</name>
<sequence length="131" mass="13675">MEVRFRDGNGVTKPVERLYVRTEAGTGIFYQRGIRLNVSPTEAYGYSSAKVGPVYTNTVAVSVTGGSAPYTHSWVTTGGFSATAASSSSTSFVGNPSSFAGEIDGVATDYVTDANGLTSSISVDVTIVREN</sequence>
<keyword evidence="2" id="KW-1185">Reference proteome</keyword>
<evidence type="ECO:0000313" key="1">
    <source>
        <dbReference type="EMBL" id="MBB3876077.1"/>
    </source>
</evidence>